<evidence type="ECO:0000256" key="7">
    <source>
        <dbReference type="ARBA" id="ARBA00023136"/>
    </source>
</evidence>
<keyword evidence="5" id="KW-0677">Repeat</keyword>
<keyword evidence="3 9" id="KW-0813">Transport</keyword>
<dbReference type="OrthoDB" id="448427at2759"/>
<name>A0A8S9Y3Y9_APOLU</name>
<dbReference type="PROSITE" id="PS50920">
    <property type="entry name" value="SOLCAR"/>
    <property type="match status" value="3"/>
</dbReference>
<comment type="caution">
    <text evidence="10">The sequence shown here is derived from an EMBL/GenBank/DDBJ whole genome shotgun (WGS) entry which is preliminary data.</text>
</comment>
<accession>A0A8S9Y3Y9</accession>
<dbReference type="EMBL" id="WIXP02000002">
    <property type="protein sequence ID" value="KAF6214585.1"/>
    <property type="molecule type" value="Genomic_DNA"/>
</dbReference>
<keyword evidence="7 8" id="KW-0472">Membrane</keyword>
<evidence type="ECO:0000256" key="5">
    <source>
        <dbReference type="ARBA" id="ARBA00022737"/>
    </source>
</evidence>
<dbReference type="InterPro" id="IPR023395">
    <property type="entry name" value="MCP_dom_sf"/>
</dbReference>
<evidence type="ECO:0000313" key="11">
    <source>
        <dbReference type="Proteomes" id="UP000466442"/>
    </source>
</evidence>
<evidence type="ECO:0000313" key="10">
    <source>
        <dbReference type="EMBL" id="KAF6214585.1"/>
    </source>
</evidence>
<keyword evidence="11" id="KW-1185">Reference proteome</keyword>
<evidence type="ECO:0008006" key="12">
    <source>
        <dbReference type="Google" id="ProtNLM"/>
    </source>
</evidence>
<comment type="similarity">
    <text evidence="2 9">Belongs to the mitochondrial carrier (TC 2.A.29) family.</text>
</comment>
<evidence type="ECO:0000256" key="2">
    <source>
        <dbReference type="ARBA" id="ARBA00006375"/>
    </source>
</evidence>
<evidence type="ECO:0000256" key="8">
    <source>
        <dbReference type="PROSITE-ProRule" id="PRU00282"/>
    </source>
</evidence>
<reference evidence="10" key="1">
    <citation type="journal article" date="2021" name="Mol. Ecol. Resour.">
        <title>Apolygus lucorum genome provides insights into omnivorousness and mesophyll feeding.</title>
        <authorList>
            <person name="Liu Y."/>
            <person name="Liu H."/>
            <person name="Wang H."/>
            <person name="Huang T."/>
            <person name="Liu B."/>
            <person name="Yang B."/>
            <person name="Yin L."/>
            <person name="Li B."/>
            <person name="Zhang Y."/>
            <person name="Zhang S."/>
            <person name="Jiang F."/>
            <person name="Zhang X."/>
            <person name="Ren Y."/>
            <person name="Wang B."/>
            <person name="Wang S."/>
            <person name="Lu Y."/>
            <person name="Wu K."/>
            <person name="Fan W."/>
            <person name="Wang G."/>
        </authorList>
    </citation>
    <scope>NUCLEOTIDE SEQUENCE</scope>
    <source>
        <strain evidence="10">12Hb</strain>
    </source>
</reference>
<evidence type="ECO:0000256" key="6">
    <source>
        <dbReference type="ARBA" id="ARBA00022989"/>
    </source>
</evidence>
<dbReference type="PANTHER" id="PTHR45618">
    <property type="entry name" value="MITOCHONDRIAL DICARBOXYLATE CARRIER-RELATED"/>
    <property type="match status" value="1"/>
</dbReference>
<dbReference type="Pfam" id="PF00153">
    <property type="entry name" value="Mito_carr"/>
    <property type="match status" value="3"/>
</dbReference>
<comment type="subcellular location">
    <subcellularLocation>
        <location evidence="1">Membrane</location>
        <topology evidence="1">Multi-pass membrane protein</topology>
    </subcellularLocation>
</comment>
<organism evidence="10 11">
    <name type="scientific">Apolygus lucorum</name>
    <name type="common">Small green plant bug</name>
    <name type="synonym">Lygocoris lucorum</name>
    <dbReference type="NCBI Taxonomy" id="248454"/>
    <lineage>
        <taxon>Eukaryota</taxon>
        <taxon>Metazoa</taxon>
        <taxon>Ecdysozoa</taxon>
        <taxon>Arthropoda</taxon>
        <taxon>Hexapoda</taxon>
        <taxon>Insecta</taxon>
        <taxon>Pterygota</taxon>
        <taxon>Neoptera</taxon>
        <taxon>Paraneoptera</taxon>
        <taxon>Hemiptera</taxon>
        <taxon>Heteroptera</taxon>
        <taxon>Panheteroptera</taxon>
        <taxon>Cimicomorpha</taxon>
        <taxon>Miridae</taxon>
        <taxon>Mirini</taxon>
        <taxon>Apolygus</taxon>
    </lineage>
</organism>
<feature type="repeat" description="Solcar" evidence="8">
    <location>
        <begin position="21"/>
        <end position="105"/>
    </location>
</feature>
<protein>
    <recommendedName>
        <fullName evidence="12">Mitochondrial dicarboxylate carrier</fullName>
    </recommendedName>
</protein>
<evidence type="ECO:0000256" key="1">
    <source>
        <dbReference type="ARBA" id="ARBA00004141"/>
    </source>
</evidence>
<evidence type="ECO:0000256" key="3">
    <source>
        <dbReference type="ARBA" id="ARBA00022448"/>
    </source>
</evidence>
<proteinExistence type="inferred from homology"/>
<keyword evidence="6" id="KW-1133">Transmembrane helix</keyword>
<gene>
    <name evidence="10" type="ORF">GE061_009328</name>
</gene>
<keyword evidence="4 8" id="KW-0812">Transmembrane</keyword>
<dbReference type="Proteomes" id="UP000466442">
    <property type="component" value="Unassembled WGS sequence"/>
</dbReference>
<feature type="repeat" description="Solcar" evidence="8">
    <location>
        <begin position="211"/>
        <end position="295"/>
    </location>
</feature>
<dbReference type="InterPro" id="IPR018108">
    <property type="entry name" value="MCP_transmembrane"/>
</dbReference>
<dbReference type="GO" id="GO:0016020">
    <property type="term" value="C:membrane"/>
    <property type="evidence" value="ECO:0007669"/>
    <property type="project" value="UniProtKB-SubCell"/>
</dbReference>
<evidence type="ECO:0000256" key="9">
    <source>
        <dbReference type="RuleBase" id="RU000488"/>
    </source>
</evidence>
<evidence type="ECO:0000256" key="4">
    <source>
        <dbReference type="ARBA" id="ARBA00022692"/>
    </source>
</evidence>
<sequence length="308" mass="34026">MLVSTQRDFFNPRLKKTREVKVIIVKVLDEPPRGEICQAVKKENDLLKVQLQTQQEGKTSVLKLTTNIIKNDGLFSLYNGISASLLRQLTYSTARFGIYEVVKGMDSNPNPPFWKAVVTAGAAGAAGGVVGTPADLVNVRMQNDMKLPADKRRNYKNAIDGLIRVAREEGATKIFSGLSMATSRAVFMTIGQLSFYDLFKKLLLDSGHFTDNPSTHFLSSLMAGGVATTLTQPLDVMKTRAMNAKPGEFKGLMDIFLYTAKLGPLGFFKGYIPAFVRLAPQTILTFLFLEQLKVNFGTFPVTDLKKDK</sequence>
<feature type="repeat" description="Solcar" evidence="8">
    <location>
        <begin position="115"/>
        <end position="202"/>
    </location>
</feature>
<dbReference type="InterPro" id="IPR050391">
    <property type="entry name" value="Mito_Metabolite_Transporter"/>
</dbReference>
<dbReference type="Gene3D" id="1.50.40.10">
    <property type="entry name" value="Mitochondrial carrier domain"/>
    <property type="match status" value="1"/>
</dbReference>
<dbReference type="SUPFAM" id="SSF103506">
    <property type="entry name" value="Mitochondrial carrier"/>
    <property type="match status" value="1"/>
</dbReference>
<dbReference type="AlphaFoldDB" id="A0A8S9Y3Y9"/>